<dbReference type="Proteomes" id="UP000001826">
    <property type="component" value="Chromosome"/>
</dbReference>
<keyword evidence="5" id="KW-1185">Reference proteome</keyword>
<dbReference type="SUPFAM" id="SSF47413">
    <property type="entry name" value="lambda repressor-like DNA-binding domains"/>
    <property type="match status" value="1"/>
</dbReference>
<dbReference type="PANTHER" id="PTHR10245">
    <property type="entry name" value="ENDOTHELIAL DIFFERENTIATION-RELATED FACTOR 1 MULTIPROTEIN BRIDGING FACTOR 1"/>
    <property type="match status" value="1"/>
</dbReference>
<dbReference type="CDD" id="cd00093">
    <property type="entry name" value="HTH_XRE"/>
    <property type="match status" value="1"/>
</dbReference>
<proteinExistence type="predicted"/>
<dbReference type="NCBIfam" id="TIGR00270">
    <property type="entry name" value="multiprotein bridging factor aMBF1"/>
    <property type="match status" value="1"/>
</dbReference>
<organism evidence="4 5">
    <name type="scientific">Methanopyrus kandleri (strain AV19 / DSM 6324 / JCM 9639 / NBRC 100938)</name>
    <dbReference type="NCBI Taxonomy" id="190192"/>
    <lineage>
        <taxon>Archaea</taxon>
        <taxon>Methanobacteriati</taxon>
        <taxon>Methanobacteriota</taxon>
        <taxon>Methanomada group</taxon>
        <taxon>Methanopyri</taxon>
        <taxon>Methanopyrales</taxon>
        <taxon>Methanopyraceae</taxon>
        <taxon>Methanopyrus</taxon>
    </lineage>
</organism>
<feature type="domain" description="HTH cro/C1-type" evidence="3">
    <location>
        <begin position="90"/>
        <end position="144"/>
    </location>
</feature>
<dbReference type="Pfam" id="PF01381">
    <property type="entry name" value="HTH_3"/>
    <property type="match status" value="1"/>
</dbReference>
<dbReference type="GO" id="GO:0003677">
    <property type="term" value="F:DNA binding"/>
    <property type="evidence" value="ECO:0007669"/>
    <property type="project" value="UniProtKB-KW"/>
</dbReference>
<gene>
    <name evidence="4" type="ordered locus">MK0449</name>
</gene>
<reference evidence="4 5" key="1">
    <citation type="journal article" date="2002" name="Proc. Natl. Acad. Sci. U.S.A.">
        <title>The complete genome of hyperthermophile Methanopyrus kandleri AV19 and monophyly of archaeal methanogens.</title>
        <authorList>
            <person name="Slesarev A.I."/>
            <person name="Mezhevaya K.V."/>
            <person name="Makarova K.S."/>
            <person name="Polushin N.N."/>
            <person name="Shcherbinina O.V."/>
            <person name="Shakhova V.V."/>
            <person name="Belova G.I."/>
            <person name="Aravind L."/>
            <person name="Natale D.A."/>
            <person name="Rogozin I.B."/>
            <person name="Tatusov R.L."/>
            <person name="Wolf Y.I."/>
            <person name="Stetter K.O."/>
            <person name="Malykh A.G."/>
            <person name="Koonin E.V."/>
            <person name="Kozyavkin S.A."/>
        </authorList>
    </citation>
    <scope>NUCLEOTIDE SEQUENCE [LARGE SCALE GENOMIC DNA]</scope>
    <source>
        <strain evidence="5">AV19 / DSM 6324 / JCM 9639 / NBRC 100938</strain>
    </source>
</reference>
<dbReference type="SMART" id="SM00530">
    <property type="entry name" value="HTH_XRE"/>
    <property type="match status" value="1"/>
</dbReference>
<evidence type="ECO:0000256" key="2">
    <source>
        <dbReference type="SAM" id="MobiDB-lite"/>
    </source>
</evidence>
<dbReference type="EMBL" id="AE009439">
    <property type="protein sequence ID" value="AAM01664.1"/>
    <property type="molecule type" value="Genomic_DNA"/>
</dbReference>
<dbReference type="InParanoid" id="Q8TY57"/>
<dbReference type="AlphaFoldDB" id="Q8TY57"/>
<evidence type="ECO:0000313" key="4">
    <source>
        <dbReference type="EMBL" id="AAM01664.1"/>
    </source>
</evidence>
<dbReference type="PANTHER" id="PTHR10245:SF15">
    <property type="entry name" value="ENDOTHELIAL DIFFERENTIATION-RELATED FACTOR 1"/>
    <property type="match status" value="1"/>
</dbReference>
<feature type="region of interest" description="Disordered" evidence="2">
    <location>
        <begin position="44"/>
        <end position="76"/>
    </location>
</feature>
<dbReference type="GeneID" id="1477752"/>
<dbReference type="RefSeq" id="WP_011018819.1">
    <property type="nucleotide sequence ID" value="NC_003551.1"/>
</dbReference>
<evidence type="ECO:0000313" key="5">
    <source>
        <dbReference type="Proteomes" id="UP000001826"/>
    </source>
</evidence>
<feature type="compositionally biased region" description="Basic residues" evidence="2">
    <location>
        <begin position="57"/>
        <end position="70"/>
    </location>
</feature>
<dbReference type="FunCoup" id="Q8TY57">
    <property type="interactions" value="5"/>
</dbReference>
<dbReference type="InterPro" id="IPR001387">
    <property type="entry name" value="Cro/C1-type_HTH"/>
</dbReference>
<accession>Q8TY57</accession>
<dbReference type="KEGG" id="mka:MK0449"/>
<evidence type="ECO:0000256" key="1">
    <source>
        <dbReference type="ARBA" id="ARBA00023125"/>
    </source>
</evidence>
<protein>
    <submittedName>
        <fullName evidence="4">Predicted transcription factor, homolog of eukaryotic MBF1</fullName>
    </submittedName>
</protein>
<feature type="compositionally biased region" description="Basic and acidic residues" evidence="2">
    <location>
        <begin position="44"/>
        <end position="56"/>
    </location>
</feature>
<dbReference type="InterPro" id="IPR004451">
    <property type="entry name" value="MJ0586"/>
</dbReference>
<dbReference type="InterPro" id="IPR010982">
    <property type="entry name" value="Lambda_DNA-bd_dom_sf"/>
</dbReference>
<sequence length="171" mass="19804">MEERIRCEICGRVINGRPKVVKVEGSELRVCEECAKFGREVVKPRPRRETGRVQRERRPRRRPTGARRRPRGFDPFSEGLEVVPDYDERVREARERRGWSQEDLAKKIGEKVSVIRRIESGKMEPDVELARKLERVLEIELLERVSEEDTGSVGIGSGELTLGDVVEIRKK</sequence>
<dbReference type="PROSITE" id="PS50943">
    <property type="entry name" value="HTH_CROC1"/>
    <property type="match status" value="1"/>
</dbReference>
<dbReference type="Gene3D" id="1.10.260.40">
    <property type="entry name" value="lambda repressor-like DNA-binding domains"/>
    <property type="match status" value="1"/>
</dbReference>
<dbReference type="EnsemblBacteria" id="AAM01664">
    <property type="protein sequence ID" value="AAM01664"/>
    <property type="gene ID" value="MK0449"/>
</dbReference>
<dbReference type="HOGENOM" id="CLU_130237_0_0_2"/>
<keyword evidence="1" id="KW-0238">DNA-binding</keyword>
<dbReference type="PaxDb" id="190192-MK0449"/>
<name>Q8TY57_METKA</name>
<dbReference type="STRING" id="190192.MK0449"/>
<evidence type="ECO:0000259" key="3">
    <source>
        <dbReference type="PROSITE" id="PS50943"/>
    </source>
</evidence>